<feature type="compositionally biased region" description="Basic residues" evidence="1">
    <location>
        <begin position="161"/>
        <end position="177"/>
    </location>
</feature>
<feature type="non-terminal residue" evidence="2">
    <location>
        <position position="497"/>
    </location>
</feature>
<comment type="caution">
    <text evidence="2">The sequence shown here is derived from an EMBL/GenBank/DDBJ whole genome shotgun (WGS) entry which is preliminary data.</text>
</comment>
<evidence type="ECO:0000313" key="2">
    <source>
        <dbReference type="EMBL" id="PPQ82874.1"/>
    </source>
</evidence>
<name>A0A409WWG4_9AGAR</name>
<keyword evidence="3" id="KW-1185">Reference proteome</keyword>
<dbReference type="EMBL" id="NHYE01004694">
    <property type="protein sequence ID" value="PPQ82874.1"/>
    <property type="molecule type" value="Genomic_DNA"/>
</dbReference>
<dbReference type="Gene3D" id="3.60.130.30">
    <property type="match status" value="1"/>
</dbReference>
<gene>
    <name evidence="2" type="ORF">CVT26_007551</name>
</gene>
<sequence length="497" mass="55426">MFLRLTIVYQTPFKPGWGEDGPPITPLNPHFDVGDLLRELSTMDSPPSSPLEALSATYNPDSSLDFDVFSLSPLTSPEATPKMKSQPHGFETVPSISWTDVGNQNVEDIDPAVSMFLPSPNMPISSPLHSNLDQMTNAQLSDEAVPVKAEVESNPPPQLSSHKKRQRALNHQRRNLKRQHEREEIFSHHEACLNAKKDSAPSIQIDLETEKCSRLAAAFVGMNDTSGSRKPLKVEELVGEKSKYKFGYVPWNGSTRRAFLAGQPDEDQWPQLMREAAEALESGRSRRSIPRSELVHWQGAFPAIRCGVSHGGGLTCPGNLRNNKENTEVVEELCKMNCFRQLAGFATSVMASKAPKLYQYNIEHLTTLHERHPELKHLFPSSVFAAASFNFGPCTTCRKHKDFQTYLLGSVTALGNFDPRAGGHLVLWECKLVIEFPPGSTILLPSAIIAHSNTAVQKHERRYLFAQYTAGGLFRWVENDCKLSTEYYASLSPEELE</sequence>
<reference evidence="2 3" key="1">
    <citation type="journal article" date="2018" name="Evol. Lett.">
        <title>Horizontal gene cluster transfer increased hallucinogenic mushroom diversity.</title>
        <authorList>
            <person name="Reynolds H.T."/>
            <person name="Vijayakumar V."/>
            <person name="Gluck-Thaler E."/>
            <person name="Korotkin H.B."/>
            <person name="Matheny P.B."/>
            <person name="Slot J.C."/>
        </authorList>
    </citation>
    <scope>NUCLEOTIDE SEQUENCE [LARGE SCALE GENOMIC DNA]</scope>
    <source>
        <strain evidence="2 3">SRW20</strain>
    </source>
</reference>
<dbReference type="InParanoid" id="A0A409WWG4"/>
<accession>A0A409WWG4</accession>
<dbReference type="OrthoDB" id="3025143at2759"/>
<feature type="region of interest" description="Disordered" evidence="1">
    <location>
        <begin position="150"/>
        <end position="179"/>
    </location>
</feature>
<dbReference type="Proteomes" id="UP000284706">
    <property type="component" value="Unassembled WGS sequence"/>
</dbReference>
<dbReference type="STRING" id="231916.A0A409WWG4"/>
<evidence type="ECO:0000256" key="1">
    <source>
        <dbReference type="SAM" id="MobiDB-lite"/>
    </source>
</evidence>
<dbReference type="AlphaFoldDB" id="A0A409WWG4"/>
<protein>
    <submittedName>
        <fullName evidence="2">Uncharacterized protein</fullName>
    </submittedName>
</protein>
<proteinExistence type="predicted"/>
<organism evidence="2 3">
    <name type="scientific">Gymnopilus dilepis</name>
    <dbReference type="NCBI Taxonomy" id="231916"/>
    <lineage>
        <taxon>Eukaryota</taxon>
        <taxon>Fungi</taxon>
        <taxon>Dikarya</taxon>
        <taxon>Basidiomycota</taxon>
        <taxon>Agaricomycotina</taxon>
        <taxon>Agaricomycetes</taxon>
        <taxon>Agaricomycetidae</taxon>
        <taxon>Agaricales</taxon>
        <taxon>Agaricineae</taxon>
        <taxon>Hymenogastraceae</taxon>
        <taxon>Gymnopilus</taxon>
    </lineage>
</organism>
<evidence type="ECO:0000313" key="3">
    <source>
        <dbReference type="Proteomes" id="UP000284706"/>
    </source>
</evidence>